<keyword evidence="7 16" id="KW-0032">Aminotransferase</keyword>
<evidence type="ECO:0000256" key="13">
    <source>
        <dbReference type="ARBA" id="ARBA00048798"/>
    </source>
</evidence>
<comment type="pathway">
    <text evidence="3 16">Amino-acid biosynthesis; L-isoleucine biosynthesis; L-isoleucine from 2-oxobutanoate: step 4/4.</text>
</comment>
<evidence type="ECO:0000256" key="16">
    <source>
        <dbReference type="RuleBase" id="RU364094"/>
    </source>
</evidence>
<dbReference type="PANTHER" id="PTHR42743:SF11">
    <property type="entry name" value="AMINODEOXYCHORISMATE LYASE"/>
    <property type="match status" value="1"/>
</dbReference>
<keyword evidence="20" id="KW-1185">Reference proteome</keyword>
<proteinExistence type="inferred from homology"/>
<comment type="catalytic activity">
    <reaction evidence="13 16">
        <text>L-isoleucine + 2-oxoglutarate = (S)-3-methyl-2-oxopentanoate + L-glutamate</text>
        <dbReference type="Rhea" id="RHEA:24801"/>
        <dbReference type="ChEBI" id="CHEBI:16810"/>
        <dbReference type="ChEBI" id="CHEBI:29985"/>
        <dbReference type="ChEBI" id="CHEBI:35146"/>
        <dbReference type="ChEBI" id="CHEBI:58045"/>
        <dbReference type="EC" id="2.6.1.42"/>
    </reaction>
</comment>
<comment type="pathway">
    <text evidence="4 16">Amino-acid biosynthesis; L-valine biosynthesis; L-valine from pyruvate: step 4/4.</text>
</comment>
<dbReference type="UniPathway" id="UPA00048">
    <property type="reaction ID" value="UER00073"/>
</dbReference>
<dbReference type="InterPro" id="IPR036038">
    <property type="entry name" value="Aminotransferase-like"/>
</dbReference>
<dbReference type="SUPFAM" id="SSF56752">
    <property type="entry name" value="D-aminoacid aminotransferase-like PLP-dependent enzymes"/>
    <property type="match status" value="1"/>
</dbReference>
<dbReference type="UniPathway" id="UPA00049">
    <property type="reaction ID" value="UER00062"/>
</dbReference>
<evidence type="ECO:0000256" key="14">
    <source>
        <dbReference type="ARBA" id="ARBA00049229"/>
    </source>
</evidence>
<comment type="function">
    <text evidence="2 16">Acts on leucine, isoleucine and valine.</text>
</comment>
<evidence type="ECO:0000256" key="15">
    <source>
        <dbReference type="RuleBase" id="RU004106"/>
    </source>
</evidence>
<comment type="catalytic activity">
    <reaction evidence="14 16">
        <text>L-leucine + 2-oxoglutarate = 4-methyl-2-oxopentanoate + L-glutamate</text>
        <dbReference type="Rhea" id="RHEA:18321"/>
        <dbReference type="ChEBI" id="CHEBI:16810"/>
        <dbReference type="ChEBI" id="CHEBI:17865"/>
        <dbReference type="ChEBI" id="CHEBI:29985"/>
        <dbReference type="ChEBI" id="CHEBI:57427"/>
        <dbReference type="EC" id="2.6.1.42"/>
    </reaction>
</comment>
<dbReference type="GeneID" id="24816117"/>
<dbReference type="Gene3D" id="3.30.470.10">
    <property type="match status" value="1"/>
</dbReference>
<dbReference type="InterPro" id="IPR033939">
    <property type="entry name" value="BCAT_family"/>
</dbReference>
<dbReference type="STRING" id="1410606.T478_0218"/>
<comment type="cofactor">
    <cofactor evidence="1 16">
        <name>pyridoxal 5'-phosphate</name>
        <dbReference type="ChEBI" id="CHEBI:597326"/>
    </cofactor>
</comment>
<dbReference type="EMBL" id="CP007026">
    <property type="protein sequence ID" value="AJA92369.1"/>
    <property type="molecule type" value="Genomic_DNA"/>
</dbReference>
<evidence type="ECO:0000313" key="17">
    <source>
        <dbReference type="EMBL" id="AJA92369.1"/>
    </source>
</evidence>
<protein>
    <recommendedName>
        <fullName evidence="16">Branched-chain-amino-acid aminotransferase</fullName>
        <shortName evidence="16">BCAT</shortName>
        <ecNumber evidence="16">2.6.1.42</ecNumber>
    </recommendedName>
</protein>
<dbReference type="InterPro" id="IPR043131">
    <property type="entry name" value="BCAT-like_N"/>
</dbReference>
<evidence type="ECO:0000256" key="1">
    <source>
        <dbReference type="ARBA" id="ARBA00001933"/>
    </source>
</evidence>
<dbReference type="GO" id="GO:0009097">
    <property type="term" value="P:isoleucine biosynthetic process"/>
    <property type="evidence" value="ECO:0007669"/>
    <property type="project" value="UniProtKB-UniPathway"/>
</dbReference>
<dbReference type="Pfam" id="PF01063">
    <property type="entry name" value="Aminotran_4"/>
    <property type="match status" value="1"/>
</dbReference>
<dbReference type="InterPro" id="IPR050571">
    <property type="entry name" value="Class-IV_PLP-Dep_Aminotrnsfr"/>
</dbReference>
<accession>A0A0A7UZY0</accession>
<dbReference type="CDD" id="cd01557">
    <property type="entry name" value="BCAT_beta_family"/>
    <property type="match status" value="1"/>
</dbReference>
<evidence type="ECO:0000313" key="19">
    <source>
        <dbReference type="Proteomes" id="UP000030944"/>
    </source>
</evidence>
<name>A0A0A7UZY0_9ARCH</name>
<dbReference type="InterPro" id="IPR043132">
    <property type="entry name" value="BCAT-like_C"/>
</dbReference>
<evidence type="ECO:0000256" key="6">
    <source>
        <dbReference type="ARBA" id="ARBA00009320"/>
    </source>
</evidence>
<dbReference type="GO" id="GO:0004084">
    <property type="term" value="F:branched-chain-amino-acid transaminase activity"/>
    <property type="evidence" value="ECO:0007669"/>
    <property type="project" value="UniProtKB-EC"/>
</dbReference>
<dbReference type="InterPro" id="IPR001544">
    <property type="entry name" value="Aminotrans_IV"/>
</dbReference>
<keyword evidence="8 16" id="KW-0028">Amino-acid biosynthesis</keyword>
<evidence type="ECO:0000256" key="11">
    <source>
        <dbReference type="ARBA" id="ARBA00023304"/>
    </source>
</evidence>
<dbReference type="PROSITE" id="PS00770">
    <property type="entry name" value="AA_TRANSFER_CLASS_4"/>
    <property type="match status" value="1"/>
</dbReference>
<evidence type="ECO:0000256" key="12">
    <source>
        <dbReference type="ARBA" id="ARBA00048212"/>
    </source>
</evidence>
<dbReference type="GO" id="GO:0009099">
    <property type="term" value="P:L-valine biosynthetic process"/>
    <property type="evidence" value="ECO:0007669"/>
    <property type="project" value="UniProtKB-UniPathway"/>
</dbReference>
<dbReference type="OrthoDB" id="6469at2157"/>
<evidence type="ECO:0000313" key="20">
    <source>
        <dbReference type="Proteomes" id="UP000241022"/>
    </source>
</evidence>
<keyword evidence="9 16" id="KW-0808">Transferase</keyword>
<evidence type="ECO:0000256" key="10">
    <source>
        <dbReference type="ARBA" id="ARBA00022898"/>
    </source>
</evidence>
<gene>
    <name evidence="16 17" type="primary">ilvE</name>
    <name evidence="18" type="ORF">A7X95_06160</name>
    <name evidence="17" type="ORF">T478_0218</name>
</gene>
<dbReference type="NCBIfam" id="TIGR01122">
    <property type="entry name" value="ilvE_I"/>
    <property type="match status" value="1"/>
</dbReference>
<comment type="similarity">
    <text evidence="6 15">Belongs to the class-IV pyridoxal-phosphate-dependent aminotransferase family.</text>
</comment>
<keyword evidence="11 16" id="KW-0100">Branched-chain amino acid biosynthesis</keyword>
<comment type="pathway">
    <text evidence="5 16">Amino-acid biosynthesis; L-leucine biosynthesis; L-leucine from 3-methyl-2-oxobutanoate: step 4/4.</text>
</comment>
<dbReference type="PANTHER" id="PTHR42743">
    <property type="entry name" value="AMINO-ACID AMINOTRANSFERASE"/>
    <property type="match status" value="1"/>
</dbReference>
<comment type="catalytic activity">
    <reaction evidence="12 16">
        <text>L-valine + 2-oxoglutarate = 3-methyl-2-oxobutanoate + L-glutamate</text>
        <dbReference type="Rhea" id="RHEA:24813"/>
        <dbReference type="ChEBI" id="CHEBI:11851"/>
        <dbReference type="ChEBI" id="CHEBI:16810"/>
        <dbReference type="ChEBI" id="CHEBI:29985"/>
        <dbReference type="ChEBI" id="CHEBI:57762"/>
        <dbReference type="EC" id="2.6.1.42"/>
    </reaction>
</comment>
<dbReference type="UniPathway" id="UPA00047">
    <property type="reaction ID" value="UER00058"/>
</dbReference>
<evidence type="ECO:0000256" key="7">
    <source>
        <dbReference type="ARBA" id="ARBA00022576"/>
    </source>
</evidence>
<dbReference type="Proteomes" id="UP000241022">
    <property type="component" value="Unassembled WGS sequence"/>
</dbReference>
<dbReference type="EMBL" id="LXWN01000002">
    <property type="protein sequence ID" value="PTL87470.1"/>
    <property type="molecule type" value="Genomic_DNA"/>
</dbReference>
<evidence type="ECO:0000256" key="4">
    <source>
        <dbReference type="ARBA" id="ARBA00004931"/>
    </source>
</evidence>
<evidence type="ECO:0000256" key="2">
    <source>
        <dbReference type="ARBA" id="ARBA00003109"/>
    </source>
</evidence>
<dbReference type="HOGENOM" id="CLU_020844_3_1_2"/>
<reference evidence="18 20" key="3">
    <citation type="submission" date="2018-04" db="EMBL/GenBank/DDBJ databases">
        <title>Transcriptomics of ammonia oxidizing archaea.</title>
        <authorList>
            <person name="Carini P."/>
        </authorList>
    </citation>
    <scope>NUCLEOTIDE SEQUENCE [LARGE SCALE GENOMIC DNA]</scope>
    <source>
        <strain evidence="18 20">U25</strain>
    </source>
</reference>
<reference evidence="18" key="2">
    <citation type="submission" date="2016-05" db="EMBL/GenBank/DDBJ databases">
        <authorList>
            <person name="Lavstsen T."/>
            <person name="Jespersen J.S."/>
        </authorList>
    </citation>
    <scope>NUCLEOTIDE SEQUENCE [LARGE SCALE GENOMIC DNA]</scope>
    <source>
        <strain evidence="18">U25</strain>
    </source>
</reference>
<dbReference type="RefSeq" id="WP_048104504.1">
    <property type="nucleotide sequence ID" value="NZ_CP007026.1"/>
</dbReference>
<dbReference type="GO" id="GO:0009098">
    <property type="term" value="P:L-leucine biosynthetic process"/>
    <property type="evidence" value="ECO:0007669"/>
    <property type="project" value="UniProtKB-UniPathway"/>
</dbReference>
<evidence type="ECO:0000256" key="8">
    <source>
        <dbReference type="ARBA" id="ARBA00022605"/>
    </source>
</evidence>
<dbReference type="InterPro" id="IPR005785">
    <property type="entry name" value="B_amino_transI"/>
</dbReference>
<organism evidence="17 19">
    <name type="scientific">Candidatus Nitrosopelagicus brevis</name>
    <dbReference type="NCBI Taxonomy" id="1410606"/>
    <lineage>
        <taxon>Archaea</taxon>
        <taxon>Nitrososphaerota</taxon>
    </lineage>
</organism>
<sequence>MKETGKIWMNGKLVPFKNAKVHVLTHALHYSTSIFEGIRCYDTPEGSAIFRLPEHIDRFFNSAKMYSMKMPYSKKKISDGIVSTVNASKLKQCYIRPLAYYGYGTMGLTPTNNKVDVSISCWEWKMGESKAGKFSGAKCKISKWVRIDSKSQPMQAKSAANYSNAALARMEALNAGYDEAIMLNNKGHVAEGSAENIFVVKNGRITTPPLDADILDGITRDSAIKLLKSNKIKVIEKNLRINDLLKADEIFMTGTAAEVKSVTRVNKIKIGDGKIGEVTKELQELFMDTVMGKNKKFRSWLKFI</sequence>
<dbReference type="AlphaFoldDB" id="A0A0A7UZY0"/>
<evidence type="ECO:0000256" key="3">
    <source>
        <dbReference type="ARBA" id="ARBA00004824"/>
    </source>
</evidence>
<dbReference type="KEGG" id="nbv:T478_0218"/>
<evidence type="ECO:0000256" key="5">
    <source>
        <dbReference type="ARBA" id="ARBA00005072"/>
    </source>
</evidence>
<evidence type="ECO:0000256" key="9">
    <source>
        <dbReference type="ARBA" id="ARBA00022679"/>
    </source>
</evidence>
<keyword evidence="10 16" id="KW-0663">Pyridoxal phosphate</keyword>
<dbReference type="FunFam" id="3.20.10.10:FF:000002">
    <property type="entry name" value="D-alanine aminotransferase"/>
    <property type="match status" value="1"/>
</dbReference>
<dbReference type="EC" id="2.6.1.42" evidence="16"/>
<dbReference type="Proteomes" id="UP000030944">
    <property type="component" value="Chromosome"/>
</dbReference>
<dbReference type="Gene3D" id="3.20.10.10">
    <property type="entry name" value="D-amino Acid Aminotransferase, subunit A, domain 2"/>
    <property type="match status" value="1"/>
</dbReference>
<dbReference type="InterPro" id="IPR018300">
    <property type="entry name" value="Aminotrans_IV_CS"/>
</dbReference>
<dbReference type="NCBIfam" id="NF005146">
    <property type="entry name" value="PRK06606.1"/>
    <property type="match status" value="1"/>
</dbReference>
<evidence type="ECO:0000313" key="18">
    <source>
        <dbReference type="EMBL" id="PTL87470.1"/>
    </source>
</evidence>
<reference evidence="17 19" key="1">
    <citation type="journal article" date="2015" name="Proc. Natl. Acad. Sci. U.S.A.">
        <title>Genomic and proteomic characterization of "Candidatus Nitrosopelagicus brevis": An ammonia-oxidizing archaeon from the open ocean.</title>
        <authorList>
            <person name="Santoro A.E."/>
            <person name="Dupont C.L."/>
            <person name="Richter R.A."/>
            <person name="Craig M.T."/>
            <person name="Carini P."/>
            <person name="McIlvin M.R."/>
            <person name="Yang Y."/>
            <person name="Orsi W.D."/>
            <person name="Moran D.M."/>
            <person name="Saito M.A."/>
        </authorList>
    </citation>
    <scope>NUCLEOTIDE SEQUENCE [LARGE SCALE GENOMIC DNA]</scope>
    <source>
        <strain evidence="17">CN25</strain>
        <strain evidence="19">V2</strain>
    </source>
</reference>